<organism evidence="3 4">
    <name type="scientific">Byssothecium circinans</name>
    <dbReference type="NCBI Taxonomy" id="147558"/>
    <lineage>
        <taxon>Eukaryota</taxon>
        <taxon>Fungi</taxon>
        <taxon>Dikarya</taxon>
        <taxon>Ascomycota</taxon>
        <taxon>Pezizomycotina</taxon>
        <taxon>Dothideomycetes</taxon>
        <taxon>Pleosporomycetidae</taxon>
        <taxon>Pleosporales</taxon>
        <taxon>Massarineae</taxon>
        <taxon>Massarinaceae</taxon>
        <taxon>Byssothecium</taxon>
    </lineage>
</organism>
<evidence type="ECO:0000259" key="2">
    <source>
        <dbReference type="Pfam" id="PF20237"/>
    </source>
</evidence>
<feature type="transmembrane region" description="Helical" evidence="1">
    <location>
        <begin position="66"/>
        <end position="87"/>
    </location>
</feature>
<dbReference type="InterPro" id="IPR046529">
    <property type="entry name" value="DUF6594"/>
</dbReference>
<keyword evidence="1" id="KW-0812">Transmembrane</keyword>
<sequence length="127" mass="14092">MSAYKQPRSYSRELVVLRSRKDTDAFSHWLGARAIKYIQAVGGLGWKKKDIRVGSVAVHDESVFKLTFWVTSAVASLMPVLSILILVKLKSLNARLGTIAAFNALISVCLTWFTDARRTDMFAVTAA</sequence>
<dbReference type="Pfam" id="PF20237">
    <property type="entry name" value="DUF6594"/>
    <property type="match status" value="1"/>
</dbReference>
<dbReference type="PANTHER" id="PTHR34502:SF5">
    <property type="entry name" value="DUF6594 DOMAIN-CONTAINING PROTEIN"/>
    <property type="match status" value="1"/>
</dbReference>
<protein>
    <recommendedName>
        <fullName evidence="2">DUF6594 domain-containing protein</fullName>
    </recommendedName>
</protein>
<dbReference type="AlphaFoldDB" id="A0A6A5TE10"/>
<keyword evidence="1" id="KW-0472">Membrane</keyword>
<proteinExistence type="predicted"/>
<keyword evidence="1" id="KW-1133">Transmembrane helix</keyword>
<reference evidence="3" key="1">
    <citation type="journal article" date="2020" name="Stud. Mycol.">
        <title>101 Dothideomycetes genomes: a test case for predicting lifestyles and emergence of pathogens.</title>
        <authorList>
            <person name="Haridas S."/>
            <person name="Albert R."/>
            <person name="Binder M."/>
            <person name="Bloem J."/>
            <person name="Labutti K."/>
            <person name="Salamov A."/>
            <person name="Andreopoulos B."/>
            <person name="Baker S."/>
            <person name="Barry K."/>
            <person name="Bills G."/>
            <person name="Bluhm B."/>
            <person name="Cannon C."/>
            <person name="Castanera R."/>
            <person name="Culley D."/>
            <person name="Daum C."/>
            <person name="Ezra D."/>
            <person name="Gonzalez J."/>
            <person name="Henrissat B."/>
            <person name="Kuo A."/>
            <person name="Liang C."/>
            <person name="Lipzen A."/>
            <person name="Lutzoni F."/>
            <person name="Magnuson J."/>
            <person name="Mondo S."/>
            <person name="Nolan M."/>
            <person name="Ohm R."/>
            <person name="Pangilinan J."/>
            <person name="Park H.-J."/>
            <person name="Ramirez L."/>
            <person name="Alfaro M."/>
            <person name="Sun H."/>
            <person name="Tritt A."/>
            <person name="Yoshinaga Y."/>
            <person name="Zwiers L.-H."/>
            <person name="Turgeon B."/>
            <person name="Goodwin S."/>
            <person name="Spatafora J."/>
            <person name="Crous P."/>
            <person name="Grigoriev I."/>
        </authorList>
    </citation>
    <scope>NUCLEOTIDE SEQUENCE</scope>
    <source>
        <strain evidence="3">CBS 675.92</strain>
    </source>
</reference>
<dbReference type="EMBL" id="ML977025">
    <property type="protein sequence ID" value="KAF1950530.1"/>
    <property type="molecule type" value="Genomic_DNA"/>
</dbReference>
<keyword evidence="4" id="KW-1185">Reference proteome</keyword>
<name>A0A6A5TE10_9PLEO</name>
<feature type="domain" description="DUF6594" evidence="2">
    <location>
        <begin position="9"/>
        <end position="127"/>
    </location>
</feature>
<evidence type="ECO:0000313" key="3">
    <source>
        <dbReference type="EMBL" id="KAF1950530.1"/>
    </source>
</evidence>
<accession>A0A6A5TE10</accession>
<dbReference type="OrthoDB" id="5342093at2759"/>
<feature type="transmembrane region" description="Helical" evidence="1">
    <location>
        <begin position="94"/>
        <end position="113"/>
    </location>
</feature>
<evidence type="ECO:0000256" key="1">
    <source>
        <dbReference type="SAM" id="Phobius"/>
    </source>
</evidence>
<evidence type="ECO:0000313" key="4">
    <source>
        <dbReference type="Proteomes" id="UP000800035"/>
    </source>
</evidence>
<dbReference type="Proteomes" id="UP000800035">
    <property type="component" value="Unassembled WGS sequence"/>
</dbReference>
<dbReference type="PANTHER" id="PTHR34502">
    <property type="entry name" value="DUF6594 DOMAIN-CONTAINING PROTEIN-RELATED"/>
    <property type="match status" value="1"/>
</dbReference>
<gene>
    <name evidence="3" type="ORF">CC80DRAFT_482665</name>
</gene>